<organism evidence="1 2">
    <name type="scientific">Pan troglodytes</name>
    <name type="common">Chimpanzee</name>
    <dbReference type="NCBI Taxonomy" id="9598"/>
    <lineage>
        <taxon>Eukaryota</taxon>
        <taxon>Metazoa</taxon>
        <taxon>Chordata</taxon>
        <taxon>Craniata</taxon>
        <taxon>Vertebrata</taxon>
        <taxon>Euteleostomi</taxon>
        <taxon>Mammalia</taxon>
        <taxon>Eutheria</taxon>
        <taxon>Euarchontoglires</taxon>
        <taxon>Primates</taxon>
        <taxon>Haplorrhini</taxon>
        <taxon>Catarrhini</taxon>
        <taxon>Hominidae</taxon>
        <taxon>Pan</taxon>
    </lineage>
</organism>
<dbReference type="AlphaFoldDB" id="A0A2J8LNX6"/>
<feature type="non-terminal residue" evidence="1">
    <location>
        <position position="1"/>
    </location>
</feature>
<comment type="caution">
    <text evidence="1">The sequence shown here is derived from an EMBL/GenBank/DDBJ whole genome shotgun (WGS) entry which is preliminary data.</text>
</comment>
<protein>
    <submittedName>
        <fullName evidence="1">POLR2F isoform 4</fullName>
    </submittedName>
</protein>
<accession>A0A2J8LNX6</accession>
<gene>
    <name evidence="1" type="ORF">CK820_G0027656</name>
</gene>
<proteinExistence type="predicted"/>
<dbReference type="Proteomes" id="UP000236370">
    <property type="component" value="Unassembled WGS sequence"/>
</dbReference>
<evidence type="ECO:0000313" key="1">
    <source>
        <dbReference type="EMBL" id="PNI48966.1"/>
    </source>
</evidence>
<reference evidence="1 2" key="1">
    <citation type="submission" date="2017-12" db="EMBL/GenBank/DDBJ databases">
        <title>High-resolution comparative analysis of great ape genomes.</title>
        <authorList>
            <person name="Pollen A."/>
            <person name="Hastie A."/>
            <person name="Hormozdiari F."/>
            <person name="Dougherty M."/>
            <person name="Liu R."/>
            <person name="Chaisson M."/>
            <person name="Hoppe E."/>
            <person name="Hill C."/>
            <person name="Pang A."/>
            <person name="Hillier L."/>
            <person name="Baker C."/>
            <person name="Armstrong J."/>
            <person name="Shendure J."/>
            <person name="Paten B."/>
            <person name="Wilson R."/>
            <person name="Chao H."/>
            <person name="Schneider V."/>
            <person name="Ventura M."/>
            <person name="Kronenberg Z."/>
            <person name="Murali S."/>
            <person name="Gordon D."/>
            <person name="Cantsilieris S."/>
            <person name="Munson K."/>
            <person name="Nelson B."/>
            <person name="Raja A."/>
            <person name="Underwood J."/>
            <person name="Diekhans M."/>
            <person name="Fiddes I."/>
            <person name="Haussler D."/>
            <person name="Eichler E."/>
        </authorList>
    </citation>
    <scope>NUCLEOTIDE SEQUENCE [LARGE SCALE GENOMIC DNA]</scope>
    <source>
        <strain evidence="1">Yerkes chimp pedigree #C0471</strain>
    </source>
</reference>
<sequence length="92" mass="9747">TEGRGTSICRRVPAALQSPPTPAAARPLPACLASLSPGLGPSLLPPVFYMGWTQERSTDALKSMTLNLEVNRRMCSSEGPGIFPSCTWVSVC</sequence>
<name>A0A2J8LNX6_PANTR</name>
<dbReference type="EMBL" id="NBAG03000283">
    <property type="protein sequence ID" value="PNI48966.1"/>
    <property type="molecule type" value="Genomic_DNA"/>
</dbReference>
<evidence type="ECO:0000313" key="2">
    <source>
        <dbReference type="Proteomes" id="UP000236370"/>
    </source>
</evidence>